<dbReference type="PANTHER" id="PTHR45228:SF5">
    <property type="entry name" value="CYCLIC DI-GMP PHOSPHODIESTERASE VC_1348-RELATED"/>
    <property type="match status" value="1"/>
</dbReference>
<dbReference type="PROSITE" id="PS51832">
    <property type="entry name" value="HD_GYP"/>
    <property type="match status" value="1"/>
</dbReference>
<gene>
    <name evidence="2" type="ORF">SAMN05421829_102391</name>
</gene>
<organism evidence="2 3">
    <name type="scientific">Aromatoleum tolulyticum</name>
    <dbReference type="NCBI Taxonomy" id="34027"/>
    <lineage>
        <taxon>Bacteria</taxon>
        <taxon>Pseudomonadati</taxon>
        <taxon>Pseudomonadota</taxon>
        <taxon>Betaproteobacteria</taxon>
        <taxon>Rhodocyclales</taxon>
        <taxon>Rhodocyclaceae</taxon>
        <taxon>Aromatoleum</taxon>
    </lineage>
</organism>
<dbReference type="SUPFAM" id="SSF109604">
    <property type="entry name" value="HD-domain/PDEase-like"/>
    <property type="match status" value="1"/>
</dbReference>
<evidence type="ECO:0000259" key="1">
    <source>
        <dbReference type="PROSITE" id="PS51832"/>
    </source>
</evidence>
<name>A0A1N6Q8R4_9RHOO</name>
<feature type="domain" description="HD-GYP" evidence="1">
    <location>
        <begin position="51"/>
        <end position="246"/>
    </location>
</feature>
<evidence type="ECO:0000313" key="2">
    <source>
        <dbReference type="EMBL" id="SIQ12826.1"/>
    </source>
</evidence>
<dbReference type="InterPro" id="IPR052020">
    <property type="entry name" value="Cyclic_di-GMP/3'3'-cGAMP_PDE"/>
</dbReference>
<dbReference type="PANTHER" id="PTHR45228">
    <property type="entry name" value="CYCLIC DI-GMP PHOSPHODIESTERASE TM_0186-RELATED"/>
    <property type="match status" value="1"/>
</dbReference>
<proteinExistence type="predicted"/>
<dbReference type="STRING" id="34027.SAMN05421829_102391"/>
<dbReference type="SMART" id="SM00471">
    <property type="entry name" value="HDc"/>
    <property type="match status" value="1"/>
</dbReference>
<dbReference type="AlphaFoldDB" id="A0A1N6Q8R4"/>
<dbReference type="CDD" id="cd00077">
    <property type="entry name" value="HDc"/>
    <property type="match status" value="1"/>
</dbReference>
<dbReference type="RefSeq" id="WP_076600886.1">
    <property type="nucleotide sequence ID" value="NZ_FTMD01000002.1"/>
</dbReference>
<keyword evidence="3" id="KW-1185">Reference proteome</keyword>
<evidence type="ECO:0000313" key="3">
    <source>
        <dbReference type="Proteomes" id="UP000186819"/>
    </source>
</evidence>
<dbReference type="Gene3D" id="1.10.3210.10">
    <property type="entry name" value="Hypothetical protein af1432"/>
    <property type="match status" value="1"/>
</dbReference>
<sequence length="257" mass="28246">MPVPAGGYPPTPCRCSHCGVEILLADPERGDGSQLCERCFLQSIVGDDPCCEGVLSGFAEALVDTLDLREHETGLHSRRVACHTLVLARHFTDDEQRLRQIYWGALLHDLGKIGVPDGILLKQGELDPAEWQIMQRHPEDGFRIISRLASMEEAAQIVLCHEERFDGRGYPHGLRGEDIPLGARIFSIIDTLDAMTSDRPYRTGMSFEAAMNQIVACAGTQFDPALIPPLTREREALARMVNLKCSTGADLSNLGAP</sequence>
<dbReference type="Proteomes" id="UP000186819">
    <property type="component" value="Unassembled WGS sequence"/>
</dbReference>
<dbReference type="GO" id="GO:0008081">
    <property type="term" value="F:phosphoric diester hydrolase activity"/>
    <property type="evidence" value="ECO:0007669"/>
    <property type="project" value="UniProtKB-ARBA"/>
</dbReference>
<dbReference type="InterPro" id="IPR003607">
    <property type="entry name" value="HD/PDEase_dom"/>
</dbReference>
<accession>A0A1N6Q8R4</accession>
<dbReference type="EMBL" id="FTMD01000002">
    <property type="protein sequence ID" value="SIQ12826.1"/>
    <property type="molecule type" value="Genomic_DNA"/>
</dbReference>
<dbReference type="Pfam" id="PF13487">
    <property type="entry name" value="HD_5"/>
    <property type="match status" value="1"/>
</dbReference>
<dbReference type="InterPro" id="IPR037522">
    <property type="entry name" value="HD_GYP_dom"/>
</dbReference>
<dbReference type="OrthoDB" id="9763857at2"/>
<reference evidence="3" key="1">
    <citation type="submission" date="2017-01" db="EMBL/GenBank/DDBJ databases">
        <authorList>
            <person name="Varghese N."/>
            <person name="Submissions S."/>
        </authorList>
    </citation>
    <scope>NUCLEOTIDE SEQUENCE [LARGE SCALE GENOMIC DNA]</scope>
    <source>
        <strain evidence="3">ATCC 51758</strain>
    </source>
</reference>
<protein>
    <submittedName>
        <fullName evidence="2">HD domain-containing protein</fullName>
    </submittedName>
</protein>